<dbReference type="SUPFAM" id="SSF53335">
    <property type="entry name" value="S-adenosyl-L-methionine-dependent methyltransferases"/>
    <property type="match status" value="1"/>
</dbReference>
<dbReference type="EMBL" id="HBHX01024415">
    <property type="protein sequence ID" value="CAE0112915.1"/>
    <property type="molecule type" value="Transcribed_RNA"/>
</dbReference>
<dbReference type="Gene3D" id="3.40.50.150">
    <property type="entry name" value="Vaccinia Virus protein VP39"/>
    <property type="match status" value="1"/>
</dbReference>
<dbReference type="AlphaFoldDB" id="A0A7S3EY69"/>
<sequence>MGAQPSPSHCGKWPAAPEMPSIRPRCTHTYPPGAYGCIFQRGDGSWARKNTTDGLVRRENMAEYPRLLSAMRSTNRVASALDAGANEGFSTRLFSLLLPGATIVSLEPSIDNFQMLQLNTAAFAPVRILRAALWPSSANLSVIPGDAGAWGMRMEQHVGGSQTKQKLRGSQPTERMPGVSVSQLLMMACLASFDFIKVSGTGERQRGVIATQLSRHTVCT</sequence>
<reference evidence="1" key="1">
    <citation type="submission" date="2021-01" db="EMBL/GenBank/DDBJ databases">
        <authorList>
            <person name="Corre E."/>
            <person name="Pelletier E."/>
            <person name="Niang G."/>
            <person name="Scheremetjew M."/>
            <person name="Finn R."/>
            <person name="Kale V."/>
            <person name="Holt S."/>
            <person name="Cochrane G."/>
            <person name="Meng A."/>
            <person name="Brown T."/>
            <person name="Cohen L."/>
        </authorList>
    </citation>
    <scope>NUCLEOTIDE SEQUENCE</scope>
    <source>
        <strain evidence="1">CCMP281</strain>
    </source>
</reference>
<protein>
    <recommendedName>
        <fullName evidence="2">Methyltransferase FkbM domain-containing protein</fullName>
    </recommendedName>
</protein>
<evidence type="ECO:0008006" key="2">
    <source>
        <dbReference type="Google" id="ProtNLM"/>
    </source>
</evidence>
<dbReference type="InterPro" id="IPR029063">
    <property type="entry name" value="SAM-dependent_MTases_sf"/>
</dbReference>
<gene>
    <name evidence="1" type="ORF">HERI1096_LOCUS13575</name>
</gene>
<organism evidence="1">
    <name type="scientific">Haptolina ericina</name>
    <dbReference type="NCBI Taxonomy" id="156174"/>
    <lineage>
        <taxon>Eukaryota</taxon>
        <taxon>Haptista</taxon>
        <taxon>Haptophyta</taxon>
        <taxon>Prymnesiophyceae</taxon>
        <taxon>Prymnesiales</taxon>
        <taxon>Prymnesiaceae</taxon>
        <taxon>Haptolina</taxon>
    </lineage>
</organism>
<proteinExistence type="predicted"/>
<evidence type="ECO:0000313" key="1">
    <source>
        <dbReference type="EMBL" id="CAE0112915.1"/>
    </source>
</evidence>
<accession>A0A7S3EY69</accession>
<name>A0A7S3EY69_9EUKA</name>